<dbReference type="EMBL" id="CP013862">
    <property type="protein sequence ID" value="ALX48529.1"/>
    <property type="molecule type" value="Genomic_DNA"/>
</dbReference>
<dbReference type="RefSeq" id="WP_068444255.1">
    <property type="nucleotide sequence ID" value="NZ_CP013862.1"/>
</dbReference>
<dbReference type="Proteomes" id="UP000050331">
    <property type="component" value="Chromosome"/>
</dbReference>
<evidence type="ECO:0000313" key="2">
    <source>
        <dbReference type="Proteomes" id="UP000050331"/>
    </source>
</evidence>
<evidence type="ECO:0000313" key="1">
    <source>
        <dbReference type="EMBL" id="ALX48529.1"/>
    </source>
</evidence>
<reference evidence="1 2" key="1">
    <citation type="submission" date="2016-01" db="EMBL/GenBank/DDBJ databases">
        <title>Complete genome sequence of strain Lentibacillus amyloliquefaciens LAM0015T isolated from saline sediment.</title>
        <authorList>
            <person name="Wang J.-L."/>
            <person name="He M.-X."/>
        </authorList>
    </citation>
    <scope>NUCLEOTIDE SEQUENCE [LARGE SCALE GENOMIC DNA]</scope>
    <source>
        <strain evidence="1 2">LAM0015</strain>
    </source>
</reference>
<dbReference type="OrthoDB" id="2961737at2"/>
<name>A0A0U4E6L6_9BACI</name>
<proteinExistence type="predicted"/>
<dbReference type="AlphaFoldDB" id="A0A0U4E6L6"/>
<organism evidence="1 2">
    <name type="scientific">Lentibacillus amyloliquefaciens</name>
    <dbReference type="NCBI Taxonomy" id="1472767"/>
    <lineage>
        <taxon>Bacteria</taxon>
        <taxon>Bacillati</taxon>
        <taxon>Bacillota</taxon>
        <taxon>Bacilli</taxon>
        <taxon>Bacillales</taxon>
        <taxon>Bacillaceae</taxon>
        <taxon>Lentibacillus</taxon>
    </lineage>
</organism>
<keyword evidence="2" id="KW-1185">Reference proteome</keyword>
<accession>A0A0U4E6L6</accession>
<protein>
    <submittedName>
        <fullName evidence="1">Uncharacterized protein</fullName>
    </submittedName>
</protein>
<sequence>MENTLIIRNIINDQEVSFDLIVNARNDYVVKTEEVDDTIIVRDLSRKRNIITFFKYYKIAGMLVKELEITDEELKVIDEIEEKFKQQAIERDAKRKEDLMNGTTTIKVNKRSGKLLNGYVIFGHEAELLKELGVAKTAGGWQTLVDEEFIEAVGEEFTYEQAAAYAKPLVEKREKEQAEKDAKIAEAKKTGEKVTIRQWQEKCNNARKNCELDNMSEVALPDGKTKIERRHTAE</sequence>
<dbReference type="KEGG" id="lao:AOX59_07855"/>
<gene>
    <name evidence="1" type="ORF">AOX59_07855</name>
</gene>